<sequence>MASENRGEKSQKLISLSRRLSLYEPPPHLNNPARRQHGIPKSANPKRAAVLICIFEGNDGELRVILTQRSSQLSSHSGEVALPGGKREEGDADDIATALREAKEEIGLDPSLVDVVTVIEPYMTRVCVEFLKFSFYFAILWERDDLFDPYNSVTFAKVA</sequence>
<dbReference type="PROSITE" id="PS51462">
    <property type="entry name" value="NUDIX"/>
    <property type="match status" value="1"/>
</dbReference>
<reference evidence="3" key="1">
    <citation type="journal article" date="2021" name="J. Hered.">
        <title>Genome Assembly of Salicaceae Populus deltoides (Eastern Cottonwood) I-69 Based on Nanopore Sequencing and Hi-C Technologies.</title>
        <authorList>
            <person name="Bai S."/>
            <person name="Wu H."/>
            <person name="Zhang J."/>
            <person name="Pan Z."/>
            <person name="Zhao W."/>
            <person name="Li Z."/>
            <person name="Tong C."/>
        </authorList>
    </citation>
    <scope>NUCLEOTIDE SEQUENCE</scope>
    <source>
        <tissue evidence="3">Leaf</tissue>
    </source>
</reference>
<gene>
    <name evidence="3" type="ORF">H0E87_009082</name>
</gene>
<organism evidence="3 4">
    <name type="scientific">Populus deltoides</name>
    <name type="common">Eastern poplar</name>
    <name type="synonym">Eastern cottonwood</name>
    <dbReference type="NCBI Taxonomy" id="3696"/>
    <lineage>
        <taxon>Eukaryota</taxon>
        <taxon>Viridiplantae</taxon>
        <taxon>Streptophyta</taxon>
        <taxon>Embryophyta</taxon>
        <taxon>Tracheophyta</taxon>
        <taxon>Spermatophyta</taxon>
        <taxon>Magnoliopsida</taxon>
        <taxon>eudicotyledons</taxon>
        <taxon>Gunneridae</taxon>
        <taxon>Pentapetalae</taxon>
        <taxon>rosids</taxon>
        <taxon>fabids</taxon>
        <taxon>Malpighiales</taxon>
        <taxon>Salicaceae</taxon>
        <taxon>Saliceae</taxon>
        <taxon>Populus</taxon>
    </lineage>
</organism>
<feature type="region of interest" description="Disordered" evidence="1">
    <location>
        <begin position="22"/>
        <end position="42"/>
    </location>
</feature>
<dbReference type="SUPFAM" id="SSF55811">
    <property type="entry name" value="Nudix"/>
    <property type="match status" value="1"/>
</dbReference>
<evidence type="ECO:0000259" key="2">
    <source>
        <dbReference type="PROSITE" id="PS51462"/>
    </source>
</evidence>
<feature type="domain" description="Nudix hydrolase" evidence="2">
    <location>
        <begin position="45"/>
        <end position="159"/>
    </location>
</feature>
<dbReference type="EMBL" id="JACEGQ020000004">
    <property type="protein sequence ID" value="KAH8511764.1"/>
    <property type="molecule type" value="Genomic_DNA"/>
</dbReference>
<keyword evidence="4" id="KW-1185">Reference proteome</keyword>
<comment type="caution">
    <text evidence="3">The sequence shown here is derived from an EMBL/GenBank/DDBJ whole genome shotgun (WGS) entry which is preliminary data.</text>
</comment>
<evidence type="ECO:0000256" key="1">
    <source>
        <dbReference type="SAM" id="MobiDB-lite"/>
    </source>
</evidence>
<accession>A0A8T2Z2H0</accession>
<dbReference type="Proteomes" id="UP000807159">
    <property type="component" value="Chromosome 4"/>
</dbReference>
<dbReference type="Pfam" id="PF00293">
    <property type="entry name" value="NUDIX"/>
    <property type="match status" value="1"/>
</dbReference>
<dbReference type="GO" id="GO:0010945">
    <property type="term" value="F:coenzyme A diphosphatase activity"/>
    <property type="evidence" value="ECO:0007669"/>
    <property type="project" value="InterPro"/>
</dbReference>
<protein>
    <recommendedName>
        <fullName evidence="2">Nudix hydrolase domain-containing protein</fullName>
    </recommendedName>
</protein>
<dbReference type="AlphaFoldDB" id="A0A8T2Z2H0"/>
<dbReference type="InterPro" id="IPR015797">
    <property type="entry name" value="NUDIX_hydrolase-like_dom_sf"/>
</dbReference>
<dbReference type="EMBL" id="JACEGQ020000004">
    <property type="protein sequence ID" value="KAH8511761.1"/>
    <property type="molecule type" value="Genomic_DNA"/>
</dbReference>
<dbReference type="InterPro" id="IPR000086">
    <property type="entry name" value="NUDIX_hydrolase_dom"/>
</dbReference>
<name>A0A8T2Z2H0_POPDE</name>
<dbReference type="PANTHER" id="PTHR12992:SF41">
    <property type="entry name" value="NUDIX HYDROLASE 11"/>
    <property type="match status" value="1"/>
</dbReference>
<proteinExistence type="predicted"/>
<dbReference type="InterPro" id="IPR045121">
    <property type="entry name" value="CoAse"/>
</dbReference>
<evidence type="ECO:0000313" key="3">
    <source>
        <dbReference type="EMBL" id="KAH8511764.1"/>
    </source>
</evidence>
<dbReference type="Gene3D" id="3.90.79.10">
    <property type="entry name" value="Nucleoside Triphosphate Pyrophosphohydrolase"/>
    <property type="match status" value="1"/>
</dbReference>
<dbReference type="GO" id="GO:0015938">
    <property type="term" value="P:coenzyme A catabolic process"/>
    <property type="evidence" value="ECO:0007669"/>
    <property type="project" value="TreeGrafter"/>
</dbReference>
<dbReference type="CDD" id="cd03426">
    <property type="entry name" value="NUDIX_CoAse_Nudt7"/>
    <property type="match status" value="1"/>
</dbReference>
<dbReference type="PANTHER" id="PTHR12992">
    <property type="entry name" value="NUDIX HYDROLASE"/>
    <property type="match status" value="1"/>
</dbReference>
<evidence type="ECO:0000313" key="4">
    <source>
        <dbReference type="Proteomes" id="UP000807159"/>
    </source>
</evidence>